<proteinExistence type="predicted"/>
<evidence type="ECO:0000313" key="4">
    <source>
        <dbReference type="EMBL" id="KAG5646724.1"/>
    </source>
</evidence>
<keyword evidence="5" id="KW-1185">Reference proteome</keyword>
<dbReference type="InterPro" id="IPR009071">
    <property type="entry name" value="HMG_box_dom"/>
</dbReference>
<keyword evidence="1" id="KW-0539">Nucleus</keyword>
<evidence type="ECO:0000256" key="2">
    <source>
        <dbReference type="SAM" id="MobiDB-lite"/>
    </source>
</evidence>
<gene>
    <name evidence="4" type="ORF">DXG03_002406</name>
</gene>
<dbReference type="SUPFAM" id="SSF47095">
    <property type="entry name" value="HMG-box"/>
    <property type="match status" value="1"/>
</dbReference>
<dbReference type="Proteomes" id="UP000775547">
    <property type="component" value="Unassembled WGS sequence"/>
</dbReference>
<keyword evidence="1" id="KW-0238">DNA-binding</keyword>
<feature type="domain" description="HMG box" evidence="3">
    <location>
        <begin position="7"/>
        <end position="83"/>
    </location>
</feature>
<dbReference type="AlphaFoldDB" id="A0A9P7KER8"/>
<feature type="region of interest" description="Disordered" evidence="2">
    <location>
        <begin position="129"/>
        <end position="159"/>
    </location>
</feature>
<evidence type="ECO:0000259" key="3">
    <source>
        <dbReference type="PROSITE" id="PS50118"/>
    </source>
</evidence>
<feature type="DNA-binding region" description="HMG box" evidence="1">
    <location>
        <begin position="7"/>
        <end position="83"/>
    </location>
</feature>
<sequence>MSDSSNIPRPPNSWILFRQFMERHGQIFLTSTSTGLKPQANKSKQFGKRWRELKVLDPMVPQWFEWLAKKIEGQHYSRYPDYQFVKQGKSGKKAKGSSSKAKKRLSCRWSREQVEWVLDRISRALATKDQINGPINDHNSNEAAAHPSSPGPAPQIHPATTVNATTALPTMLNFDDASQQPCYDNEESSTAAQNISLNVPIVGQQTWTSGLDFNEATRRFELPQGMGYSGLNQKPTTPLHIDIGRSPFSGVPANAEYAFTFTAPSHFQQTLLDDGGMRYGNPAAPIPGPSSSSHSDAMFTPTFDFVHASNTSAQDGFDAHHHELLNQRQQTRTSGLEATRHFELPKGMGDYELNEEPNAPLQADISLIPTNFNFSTVPANADYAVNYTPYNTPPSLPQTFLDDRGIGYGNQEASVPGPSSSSQNVPGFDARFTPTFDFFSNTPSTHFGTVAGSSLHHELNQELNGPLNVGVGDITADDGAYEFHYSSRIPPRSNFGIDNATVGNTIVRDGDKYVKVNPYSLWM</sequence>
<name>A0A9P7KER8_9AGAR</name>
<dbReference type="OrthoDB" id="6247875at2759"/>
<reference evidence="4" key="1">
    <citation type="submission" date="2020-07" db="EMBL/GenBank/DDBJ databases">
        <authorList>
            <person name="Nieuwenhuis M."/>
            <person name="Van De Peppel L.J.J."/>
        </authorList>
    </citation>
    <scope>NUCLEOTIDE SEQUENCE</scope>
    <source>
        <strain evidence="4">AP01</strain>
        <tissue evidence="4">Mycelium</tissue>
    </source>
</reference>
<dbReference type="InterPro" id="IPR036910">
    <property type="entry name" value="HMG_box_dom_sf"/>
</dbReference>
<organism evidence="4 5">
    <name type="scientific">Asterophora parasitica</name>
    <dbReference type="NCBI Taxonomy" id="117018"/>
    <lineage>
        <taxon>Eukaryota</taxon>
        <taxon>Fungi</taxon>
        <taxon>Dikarya</taxon>
        <taxon>Basidiomycota</taxon>
        <taxon>Agaricomycotina</taxon>
        <taxon>Agaricomycetes</taxon>
        <taxon>Agaricomycetidae</taxon>
        <taxon>Agaricales</taxon>
        <taxon>Tricholomatineae</taxon>
        <taxon>Lyophyllaceae</taxon>
        <taxon>Asterophora</taxon>
    </lineage>
</organism>
<dbReference type="GO" id="GO:0005634">
    <property type="term" value="C:nucleus"/>
    <property type="evidence" value="ECO:0007669"/>
    <property type="project" value="UniProtKB-UniRule"/>
</dbReference>
<dbReference type="Gene3D" id="1.10.30.10">
    <property type="entry name" value="High mobility group box domain"/>
    <property type="match status" value="1"/>
</dbReference>
<protein>
    <recommendedName>
        <fullName evidence="3">HMG box domain-containing protein</fullName>
    </recommendedName>
</protein>
<evidence type="ECO:0000313" key="5">
    <source>
        <dbReference type="Proteomes" id="UP000775547"/>
    </source>
</evidence>
<evidence type="ECO:0000256" key="1">
    <source>
        <dbReference type="PROSITE-ProRule" id="PRU00267"/>
    </source>
</evidence>
<dbReference type="GO" id="GO:0003677">
    <property type="term" value="F:DNA binding"/>
    <property type="evidence" value="ECO:0007669"/>
    <property type="project" value="UniProtKB-UniRule"/>
</dbReference>
<dbReference type="EMBL" id="JABCKV010000017">
    <property type="protein sequence ID" value="KAG5646724.1"/>
    <property type="molecule type" value="Genomic_DNA"/>
</dbReference>
<dbReference type="PROSITE" id="PS50118">
    <property type="entry name" value="HMG_BOX_2"/>
    <property type="match status" value="1"/>
</dbReference>
<accession>A0A9P7KER8</accession>
<reference evidence="4" key="2">
    <citation type="submission" date="2021-10" db="EMBL/GenBank/DDBJ databases">
        <title>Phylogenomics reveals ancestral predisposition of the termite-cultivated fungus Termitomyces towards a domesticated lifestyle.</title>
        <authorList>
            <person name="Auxier B."/>
            <person name="Grum-Grzhimaylo A."/>
            <person name="Cardenas M.E."/>
            <person name="Lodge J.D."/>
            <person name="Laessoe T."/>
            <person name="Pedersen O."/>
            <person name="Smith M.E."/>
            <person name="Kuyper T.W."/>
            <person name="Franco-Molano E.A."/>
            <person name="Baroni T.J."/>
            <person name="Aanen D.K."/>
        </authorList>
    </citation>
    <scope>NUCLEOTIDE SEQUENCE</scope>
    <source>
        <strain evidence="4">AP01</strain>
        <tissue evidence="4">Mycelium</tissue>
    </source>
</reference>
<comment type="caution">
    <text evidence="4">The sequence shown here is derived from an EMBL/GenBank/DDBJ whole genome shotgun (WGS) entry which is preliminary data.</text>
</comment>